<organism evidence="1 2">
    <name type="scientific">Pseudanabaena frigida</name>
    <dbReference type="NCBI Taxonomy" id="945775"/>
    <lineage>
        <taxon>Bacteria</taxon>
        <taxon>Bacillati</taxon>
        <taxon>Cyanobacteriota</taxon>
        <taxon>Cyanophyceae</taxon>
        <taxon>Pseudanabaenales</taxon>
        <taxon>Pseudanabaenaceae</taxon>
        <taxon>Pseudanabaena</taxon>
    </lineage>
</organism>
<reference evidence="1 2" key="1">
    <citation type="submission" date="2018-04" db="EMBL/GenBank/DDBJ databases">
        <authorList>
            <person name="Go L.Y."/>
            <person name="Mitchell J.A."/>
        </authorList>
    </citation>
    <scope>NUCLEOTIDE SEQUENCE [LARGE SCALE GENOMIC DNA]</scope>
    <source>
        <strain evidence="1">ULC066bin1</strain>
    </source>
</reference>
<comment type="caution">
    <text evidence="1">The sequence shown here is derived from an EMBL/GenBank/DDBJ whole genome shotgun (WGS) entry which is preliminary data.</text>
</comment>
<reference evidence="1 2" key="2">
    <citation type="submission" date="2018-06" db="EMBL/GenBank/DDBJ databases">
        <title>Metagenomic assembly of (sub)arctic Cyanobacteria and their associated microbiome from non-axenic cultures.</title>
        <authorList>
            <person name="Baurain D."/>
        </authorList>
    </citation>
    <scope>NUCLEOTIDE SEQUENCE [LARGE SCALE GENOMIC DNA]</scope>
    <source>
        <strain evidence="1">ULC066bin1</strain>
    </source>
</reference>
<dbReference type="Proteomes" id="UP000249467">
    <property type="component" value="Unassembled WGS sequence"/>
</dbReference>
<evidence type="ECO:0000313" key="1">
    <source>
        <dbReference type="EMBL" id="PZO45131.1"/>
    </source>
</evidence>
<accession>A0A2W4YCV0</accession>
<evidence type="ECO:0000313" key="2">
    <source>
        <dbReference type="Proteomes" id="UP000249467"/>
    </source>
</evidence>
<name>A0A2W4YCV0_9CYAN</name>
<sequence>MTENKTKEVIEGVSKQVGQAWVKAQPQLQALLLKLVKSLLPALHNLQAKLTSSDVSATDGETPSAAPANPNLDKALKTGRVLSAKTIAALIVALTKLQQSLESETTLDSTGEAAALLNASTEPSSPLAAQVKQEFGIAWKFVKEQVTPKILAFLQLSVDKLDPIATNIWQKASAKAASTPSLVNSWEKLQENDAWKKTVTATAPIWRSISGIAVQVPLSDEVKRILDKRAGTIALVTLFSLLLILKPSHAHSQNIKKVAATPVPVSNISKKAPTSVNDLVKPERGDTPLTSEQIQIAKIQTQVSEVANQYGESLLGSVQTNFKRGRLIVALSDGWYQLEPSKQTQLVTDLQNRSRSLNFKKLLVADAENHLIARSPVTGDEVIILRN</sequence>
<protein>
    <submittedName>
        <fullName evidence="1">Uncharacterized protein</fullName>
    </submittedName>
</protein>
<proteinExistence type="predicted"/>
<dbReference type="AlphaFoldDB" id="A0A2W4YCV0"/>
<dbReference type="EMBL" id="QBML01000001">
    <property type="protein sequence ID" value="PZO45131.1"/>
    <property type="molecule type" value="Genomic_DNA"/>
</dbReference>
<gene>
    <name evidence="1" type="ORF">DCF19_01170</name>
</gene>